<keyword evidence="10" id="KW-1185">Reference proteome</keyword>
<evidence type="ECO:0000313" key="10">
    <source>
        <dbReference type="Proteomes" id="UP000799640"/>
    </source>
</evidence>
<dbReference type="InterPro" id="IPR001128">
    <property type="entry name" value="Cyt_P450"/>
</dbReference>
<dbReference type="PANTHER" id="PTHR24305">
    <property type="entry name" value="CYTOCHROME P450"/>
    <property type="match status" value="1"/>
</dbReference>
<name>A0A6G1I0Y8_9PEZI</name>
<evidence type="ECO:0000256" key="1">
    <source>
        <dbReference type="ARBA" id="ARBA00001971"/>
    </source>
</evidence>
<evidence type="ECO:0000256" key="6">
    <source>
        <dbReference type="PIRSR" id="PIRSR602401-1"/>
    </source>
</evidence>
<keyword evidence="8" id="KW-0812">Transmembrane</keyword>
<dbReference type="Proteomes" id="UP000799640">
    <property type="component" value="Unassembled WGS sequence"/>
</dbReference>
<dbReference type="InterPro" id="IPR002401">
    <property type="entry name" value="Cyt_P450_E_grp-I"/>
</dbReference>
<dbReference type="InterPro" id="IPR050121">
    <property type="entry name" value="Cytochrome_P450_monoxygenase"/>
</dbReference>
<accession>A0A6G1I0Y8</accession>
<feature type="binding site" description="axial binding residue" evidence="6">
    <location>
        <position position="464"/>
    </location>
    <ligand>
        <name>heme</name>
        <dbReference type="ChEBI" id="CHEBI:30413"/>
    </ligand>
    <ligandPart>
        <name>Fe</name>
        <dbReference type="ChEBI" id="CHEBI:18248"/>
    </ligandPart>
</feature>
<dbReference type="InterPro" id="IPR036396">
    <property type="entry name" value="Cyt_P450_sf"/>
</dbReference>
<dbReference type="SUPFAM" id="SSF48264">
    <property type="entry name" value="Cytochrome P450"/>
    <property type="match status" value="1"/>
</dbReference>
<dbReference type="PANTHER" id="PTHR24305:SF210">
    <property type="entry name" value="CYTOCHROME P450 MONOOXYGENASE ASQL-RELATED"/>
    <property type="match status" value="1"/>
</dbReference>
<dbReference type="InterPro" id="IPR017972">
    <property type="entry name" value="Cyt_P450_CS"/>
</dbReference>
<dbReference type="PROSITE" id="PS00086">
    <property type="entry name" value="CYTOCHROME_P450"/>
    <property type="match status" value="1"/>
</dbReference>
<comment type="similarity">
    <text evidence="2 7">Belongs to the cytochrome P450 family.</text>
</comment>
<keyword evidence="5 6" id="KW-0408">Iron</keyword>
<dbReference type="PRINTS" id="PR00385">
    <property type="entry name" value="P450"/>
</dbReference>
<sequence>MAISNVIDGLVSLPTGQLVALMLFLGPALYLLKIVYNLTLHPLRSFPGPILARGTFWPMIKHTTDGTAQHWITALHQKYGNVVRISPGELSFAGGGAFKDIYGYRKGGQPAFVKSPKFYSVPAGDEFAHVPDIIRATPEDHSRIRRIFSNAFSDRALKQQEPLFLTYVDLLVQRLRNVAAAAKAGKADARVNMVTMYNFTTFDIMGDLTFGEPLNLLRDNEYHPWVANMFASFRFGAYLMAMRYVPYVEPLLVRCMPASIDEKRRQHGRFSSERVDRRLAKTDARPDIWGLVLAENKDGTGPTLPLKEMYTNANLFMIAGTETTATLLSGLTYHLLRNPPALARLVAEIRTAFPVEADISIERLQHLKYLHACIEEGLRMFPPVSNGLPRIVPVGGAAVDGVWVPGGAAVMVTHLAAYRNEGNFRNAGVFAPERWLSGEEGGGGAYAHDMRAALQPFSLGPRVCLGKNMAYHEIRIILSKVLWNFDLELCPESENWADQKIFIMWDKGPLWCRAIPVR</sequence>
<reference evidence="9" key="1">
    <citation type="journal article" date="2020" name="Stud. Mycol.">
        <title>101 Dothideomycetes genomes: a test case for predicting lifestyles and emergence of pathogens.</title>
        <authorList>
            <person name="Haridas S."/>
            <person name="Albert R."/>
            <person name="Binder M."/>
            <person name="Bloem J."/>
            <person name="Labutti K."/>
            <person name="Salamov A."/>
            <person name="Andreopoulos B."/>
            <person name="Baker S."/>
            <person name="Barry K."/>
            <person name="Bills G."/>
            <person name="Bluhm B."/>
            <person name="Cannon C."/>
            <person name="Castanera R."/>
            <person name="Culley D."/>
            <person name="Daum C."/>
            <person name="Ezra D."/>
            <person name="Gonzalez J."/>
            <person name="Henrissat B."/>
            <person name="Kuo A."/>
            <person name="Liang C."/>
            <person name="Lipzen A."/>
            <person name="Lutzoni F."/>
            <person name="Magnuson J."/>
            <person name="Mondo S."/>
            <person name="Nolan M."/>
            <person name="Ohm R."/>
            <person name="Pangilinan J."/>
            <person name="Park H.-J."/>
            <person name="Ramirez L."/>
            <person name="Alfaro M."/>
            <person name="Sun H."/>
            <person name="Tritt A."/>
            <person name="Yoshinaga Y."/>
            <person name="Zwiers L.-H."/>
            <person name="Turgeon B."/>
            <person name="Goodwin S."/>
            <person name="Spatafora J."/>
            <person name="Crous P."/>
            <person name="Grigoriev I."/>
        </authorList>
    </citation>
    <scope>NUCLEOTIDE SEQUENCE</scope>
    <source>
        <strain evidence="9">CBS 262.69</strain>
    </source>
</reference>
<keyword evidence="8" id="KW-0472">Membrane</keyword>
<dbReference type="GO" id="GO:0020037">
    <property type="term" value="F:heme binding"/>
    <property type="evidence" value="ECO:0007669"/>
    <property type="project" value="InterPro"/>
</dbReference>
<dbReference type="CDD" id="cd11058">
    <property type="entry name" value="CYP60B-like"/>
    <property type="match status" value="1"/>
</dbReference>
<dbReference type="Pfam" id="PF00067">
    <property type="entry name" value="p450"/>
    <property type="match status" value="1"/>
</dbReference>
<evidence type="ECO:0000256" key="3">
    <source>
        <dbReference type="ARBA" id="ARBA00022617"/>
    </source>
</evidence>
<gene>
    <name evidence="9" type="ORF">EJ06DRAFT_555434</name>
</gene>
<proteinExistence type="inferred from homology"/>
<evidence type="ECO:0000256" key="2">
    <source>
        <dbReference type="ARBA" id="ARBA00010617"/>
    </source>
</evidence>
<dbReference type="AlphaFoldDB" id="A0A6G1I0Y8"/>
<evidence type="ECO:0000256" key="8">
    <source>
        <dbReference type="SAM" id="Phobius"/>
    </source>
</evidence>
<evidence type="ECO:0000313" key="9">
    <source>
        <dbReference type="EMBL" id="KAF2401786.1"/>
    </source>
</evidence>
<dbReference type="EMBL" id="ML996692">
    <property type="protein sequence ID" value="KAF2401786.1"/>
    <property type="molecule type" value="Genomic_DNA"/>
</dbReference>
<keyword evidence="7 9" id="KW-0503">Monooxygenase</keyword>
<dbReference type="GO" id="GO:0016705">
    <property type="term" value="F:oxidoreductase activity, acting on paired donors, with incorporation or reduction of molecular oxygen"/>
    <property type="evidence" value="ECO:0007669"/>
    <property type="project" value="InterPro"/>
</dbReference>
<organism evidence="9 10">
    <name type="scientific">Trichodelitschia bisporula</name>
    <dbReference type="NCBI Taxonomy" id="703511"/>
    <lineage>
        <taxon>Eukaryota</taxon>
        <taxon>Fungi</taxon>
        <taxon>Dikarya</taxon>
        <taxon>Ascomycota</taxon>
        <taxon>Pezizomycotina</taxon>
        <taxon>Dothideomycetes</taxon>
        <taxon>Dothideomycetes incertae sedis</taxon>
        <taxon>Phaeotrichales</taxon>
        <taxon>Phaeotrichaceae</taxon>
        <taxon>Trichodelitschia</taxon>
    </lineage>
</organism>
<evidence type="ECO:0000256" key="4">
    <source>
        <dbReference type="ARBA" id="ARBA00022723"/>
    </source>
</evidence>
<evidence type="ECO:0000256" key="5">
    <source>
        <dbReference type="ARBA" id="ARBA00023004"/>
    </source>
</evidence>
<keyword evidence="8" id="KW-1133">Transmembrane helix</keyword>
<dbReference type="GO" id="GO:0005506">
    <property type="term" value="F:iron ion binding"/>
    <property type="evidence" value="ECO:0007669"/>
    <property type="project" value="InterPro"/>
</dbReference>
<dbReference type="PRINTS" id="PR00463">
    <property type="entry name" value="EP450I"/>
</dbReference>
<dbReference type="OrthoDB" id="1470350at2759"/>
<keyword evidence="3 6" id="KW-0349">Heme</keyword>
<protein>
    <submittedName>
        <fullName evidence="9">Benzoate 4-monooxygenase cytochrome P450</fullName>
    </submittedName>
</protein>
<evidence type="ECO:0000256" key="7">
    <source>
        <dbReference type="RuleBase" id="RU000461"/>
    </source>
</evidence>
<dbReference type="Gene3D" id="1.10.630.10">
    <property type="entry name" value="Cytochrome P450"/>
    <property type="match status" value="1"/>
</dbReference>
<dbReference type="GO" id="GO:0004497">
    <property type="term" value="F:monooxygenase activity"/>
    <property type="evidence" value="ECO:0007669"/>
    <property type="project" value="UniProtKB-KW"/>
</dbReference>
<comment type="cofactor">
    <cofactor evidence="1 6">
        <name>heme</name>
        <dbReference type="ChEBI" id="CHEBI:30413"/>
    </cofactor>
</comment>
<keyword evidence="7" id="KW-0560">Oxidoreductase</keyword>
<keyword evidence="4 6" id="KW-0479">Metal-binding</keyword>
<feature type="transmembrane region" description="Helical" evidence="8">
    <location>
        <begin position="18"/>
        <end position="36"/>
    </location>
</feature>